<dbReference type="EMBL" id="MEUF01000015">
    <property type="protein sequence ID" value="OGC36379.1"/>
    <property type="molecule type" value="Genomic_DNA"/>
</dbReference>
<keyword evidence="1" id="KW-0812">Transmembrane</keyword>
<accession>A0A1F4TUU3</accession>
<sequence>MKKRRKINFSPAGKRAALAAAAIIGLLIGFWLWLPQSKPKQTPQVYFFKAEKLYPVSRPIKSANEAIKYLLFGPTKQEAGAGLWTLVPSGLKIKSVQQAGKTLIIDFDQRLANYSGSAAMIRGLLLQIVFTATDYPGVDQVRILIGGKGEVVLGGEGLVIEKPLTRQDLLR</sequence>
<dbReference type="AlphaFoldDB" id="A0A1F4TUU3"/>
<protein>
    <recommendedName>
        <fullName evidence="2">GerMN domain-containing protein</fullName>
    </recommendedName>
</protein>
<feature type="transmembrane region" description="Helical" evidence="1">
    <location>
        <begin position="12"/>
        <end position="34"/>
    </location>
</feature>
<keyword evidence="1" id="KW-1133">Transmembrane helix</keyword>
<dbReference type="Pfam" id="PF10646">
    <property type="entry name" value="Germane"/>
    <property type="match status" value="1"/>
</dbReference>
<dbReference type="STRING" id="1802583.A2311_02440"/>
<evidence type="ECO:0000313" key="3">
    <source>
        <dbReference type="EMBL" id="OGC36379.1"/>
    </source>
</evidence>
<reference evidence="3 4" key="1">
    <citation type="journal article" date="2016" name="Nat. Commun.">
        <title>Thousands of microbial genomes shed light on interconnected biogeochemical processes in an aquifer system.</title>
        <authorList>
            <person name="Anantharaman K."/>
            <person name="Brown C.T."/>
            <person name="Hug L.A."/>
            <person name="Sharon I."/>
            <person name="Castelle C.J."/>
            <person name="Probst A.J."/>
            <person name="Thomas B.C."/>
            <person name="Singh A."/>
            <person name="Wilkins M.J."/>
            <person name="Karaoz U."/>
            <person name="Brodie E.L."/>
            <person name="Williams K.H."/>
            <person name="Hubbard S.S."/>
            <person name="Banfield J.F."/>
        </authorList>
    </citation>
    <scope>NUCLEOTIDE SEQUENCE [LARGE SCALE GENOMIC DNA]</scope>
</reference>
<evidence type="ECO:0000256" key="1">
    <source>
        <dbReference type="SAM" id="Phobius"/>
    </source>
</evidence>
<keyword evidence="1" id="KW-0472">Membrane</keyword>
<organism evidence="3 4">
    <name type="scientific">candidate division WOR-1 bacterium RIFOXYB2_FULL_48_7</name>
    <dbReference type="NCBI Taxonomy" id="1802583"/>
    <lineage>
        <taxon>Bacteria</taxon>
        <taxon>Bacillati</taxon>
        <taxon>Saganbacteria</taxon>
    </lineage>
</organism>
<dbReference type="InterPro" id="IPR019606">
    <property type="entry name" value="GerMN"/>
</dbReference>
<comment type="caution">
    <text evidence="3">The sequence shown here is derived from an EMBL/GenBank/DDBJ whole genome shotgun (WGS) entry which is preliminary data.</text>
</comment>
<evidence type="ECO:0000259" key="2">
    <source>
        <dbReference type="SMART" id="SM00909"/>
    </source>
</evidence>
<name>A0A1F4TUU3_UNCSA</name>
<dbReference type="SMART" id="SM00909">
    <property type="entry name" value="Germane"/>
    <property type="match status" value="1"/>
</dbReference>
<gene>
    <name evidence="3" type="ORF">A2311_02440</name>
</gene>
<evidence type="ECO:0000313" key="4">
    <source>
        <dbReference type="Proteomes" id="UP000178951"/>
    </source>
</evidence>
<dbReference type="Proteomes" id="UP000178951">
    <property type="component" value="Unassembled WGS sequence"/>
</dbReference>
<proteinExistence type="predicted"/>
<feature type="domain" description="GerMN" evidence="2">
    <location>
        <begin position="63"/>
        <end position="154"/>
    </location>
</feature>